<dbReference type="GeneID" id="9379703"/>
<dbReference type="AlphaFoldDB" id="D6RLL7"/>
<dbReference type="OrthoDB" id="3023006at2759"/>
<evidence type="ECO:0000313" key="1">
    <source>
        <dbReference type="EMBL" id="EFI28129.1"/>
    </source>
</evidence>
<dbReference type="OMA" id="LMMHESH"/>
<dbReference type="eggNOG" id="ENOG502SZXW">
    <property type="taxonomic scope" value="Eukaryota"/>
</dbReference>
<accession>D6RLL7</accession>
<gene>
    <name evidence="1" type="ORF">CC1G_14156</name>
</gene>
<keyword evidence="2" id="KW-1185">Reference proteome</keyword>
<dbReference type="RefSeq" id="XP_002911623.1">
    <property type="nucleotide sequence ID" value="XM_002911577.1"/>
</dbReference>
<dbReference type="KEGG" id="cci:CC1G_14156"/>
<reference evidence="1 2" key="1">
    <citation type="journal article" date="2010" name="Proc. Natl. Acad. Sci. U.S.A.">
        <title>Insights into evolution of multicellular fungi from the assembled chromosomes of the mushroom Coprinopsis cinerea (Coprinus cinereus).</title>
        <authorList>
            <person name="Stajich J.E."/>
            <person name="Wilke S.K."/>
            <person name="Ahren D."/>
            <person name="Au C.H."/>
            <person name="Birren B.W."/>
            <person name="Borodovsky M."/>
            <person name="Burns C."/>
            <person name="Canback B."/>
            <person name="Casselton L.A."/>
            <person name="Cheng C.K."/>
            <person name="Deng J."/>
            <person name="Dietrich F.S."/>
            <person name="Fargo D.C."/>
            <person name="Farman M.L."/>
            <person name="Gathman A.C."/>
            <person name="Goldberg J."/>
            <person name="Guigo R."/>
            <person name="Hoegger P.J."/>
            <person name="Hooker J.B."/>
            <person name="Huggins A."/>
            <person name="James T.Y."/>
            <person name="Kamada T."/>
            <person name="Kilaru S."/>
            <person name="Kodira C."/>
            <person name="Kues U."/>
            <person name="Kupfer D."/>
            <person name="Kwan H.S."/>
            <person name="Lomsadze A."/>
            <person name="Li W."/>
            <person name="Lilly W.W."/>
            <person name="Ma L.J."/>
            <person name="Mackey A.J."/>
            <person name="Manning G."/>
            <person name="Martin F."/>
            <person name="Muraguchi H."/>
            <person name="Natvig D.O."/>
            <person name="Palmerini H."/>
            <person name="Ramesh M.A."/>
            <person name="Rehmeyer C.J."/>
            <person name="Roe B.A."/>
            <person name="Shenoy N."/>
            <person name="Stanke M."/>
            <person name="Ter-Hovhannisyan V."/>
            <person name="Tunlid A."/>
            <person name="Velagapudi R."/>
            <person name="Vision T.J."/>
            <person name="Zeng Q."/>
            <person name="Zolan M.E."/>
            <person name="Pukkila P.J."/>
        </authorList>
    </citation>
    <scope>NUCLEOTIDE SEQUENCE [LARGE SCALE GENOMIC DNA]</scope>
    <source>
        <strain evidence="2">Okayama-7 / 130 / ATCC MYA-4618 / FGSC 9003</strain>
    </source>
</reference>
<organism evidence="1 2">
    <name type="scientific">Coprinopsis cinerea (strain Okayama-7 / 130 / ATCC MYA-4618 / FGSC 9003)</name>
    <name type="common">Inky cap fungus</name>
    <name type="synonym">Hormographiella aspergillata</name>
    <dbReference type="NCBI Taxonomy" id="240176"/>
    <lineage>
        <taxon>Eukaryota</taxon>
        <taxon>Fungi</taxon>
        <taxon>Dikarya</taxon>
        <taxon>Basidiomycota</taxon>
        <taxon>Agaricomycotina</taxon>
        <taxon>Agaricomycetes</taxon>
        <taxon>Agaricomycetidae</taxon>
        <taxon>Agaricales</taxon>
        <taxon>Agaricineae</taxon>
        <taxon>Psathyrellaceae</taxon>
        <taxon>Coprinopsis</taxon>
    </lineage>
</organism>
<dbReference type="InParanoid" id="D6RLL7"/>
<sequence>MGKVSNIPLPPEILSEIFHLAKAKRRPYHLVPLEVIFSHVCSDWRNTLLADSQVWTNITIHSPKTLPRALAYLSRTAPTSVVYVRVELYDWDRKTRDRQERNTFLESLNAFLESCIERCKTLLIFTYRESTSSAIVKSLSASAAPELERLRINNLPPDVDSNPRDLEHPDVLTGGAPSLQFLEIEGIHSFPPLGSLVTLHLHNLKPDWFTYDVFKDISTKSVNLQNLSLEAQTFVTAWPNDTARPSITLKSLRSLRITEHFPGLLVKLLLTINAPRLQSLWLVAETTSFDFLFDSPQFLASQSKFANLKYLTLDSYNMHSLHKFGLVFPNITHFFIPEAPLFHLKHLAAAFSSDPPLWPKLETLAMTAKSDRRQMNLKEALCKIVSARAEMRVGLKRFLSHGDTVEFLKKQESDLLNEHLDIEELCTENFREPWWLMMHESHPDSIGLS</sequence>
<dbReference type="InterPro" id="IPR032675">
    <property type="entry name" value="LRR_dom_sf"/>
</dbReference>
<comment type="caution">
    <text evidence="1">The sequence shown here is derived from an EMBL/GenBank/DDBJ whole genome shotgun (WGS) entry which is preliminary data.</text>
</comment>
<protein>
    <submittedName>
        <fullName evidence="1">Uncharacterized protein</fullName>
    </submittedName>
</protein>
<dbReference type="HOGENOM" id="CLU_020999_5_1_1"/>
<dbReference type="Gene3D" id="3.80.10.10">
    <property type="entry name" value="Ribonuclease Inhibitor"/>
    <property type="match status" value="1"/>
</dbReference>
<dbReference type="Proteomes" id="UP000001861">
    <property type="component" value="Unassembled WGS sequence"/>
</dbReference>
<dbReference type="EMBL" id="AACS02000003">
    <property type="protein sequence ID" value="EFI28129.1"/>
    <property type="molecule type" value="Genomic_DNA"/>
</dbReference>
<dbReference type="VEuPathDB" id="FungiDB:CC1G_14156"/>
<proteinExistence type="predicted"/>
<name>D6RLL7_COPC7</name>
<dbReference type="SUPFAM" id="SSF52047">
    <property type="entry name" value="RNI-like"/>
    <property type="match status" value="1"/>
</dbReference>
<evidence type="ECO:0000313" key="2">
    <source>
        <dbReference type="Proteomes" id="UP000001861"/>
    </source>
</evidence>